<evidence type="ECO:0000256" key="2">
    <source>
        <dbReference type="ARBA" id="ARBA00004934"/>
    </source>
</evidence>
<dbReference type="GO" id="GO:0000139">
    <property type="term" value="C:Golgi membrane"/>
    <property type="evidence" value="ECO:0007669"/>
    <property type="project" value="UniProtKB-SubCell"/>
</dbReference>
<comment type="catalytic activity">
    <reaction evidence="17">
        <text>ganglioside GM1 (d18:1(4E)/18:0) + CMP-N-acetyl-beta-neuraminate = ganglioside GD1a (18:1(4E)/18:0) + CMP + H(+)</text>
        <dbReference type="Rhea" id="RHEA:48248"/>
        <dbReference type="ChEBI" id="CHEBI:15378"/>
        <dbReference type="ChEBI" id="CHEBI:57812"/>
        <dbReference type="ChEBI" id="CHEBI:60377"/>
        <dbReference type="ChEBI" id="CHEBI:73110"/>
        <dbReference type="ChEBI" id="CHEBI:90153"/>
    </reaction>
    <physiologicalReaction direction="left-to-right" evidence="17">
        <dbReference type="Rhea" id="RHEA:48249"/>
    </physiologicalReaction>
</comment>
<keyword evidence="10 19" id="KW-0472">Membrane</keyword>
<comment type="pathway">
    <text evidence="2">Glycolipid biosynthesis.</text>
</comment>
<evidence type="ECO:0000256" key="16">
    <source>
        <dbReference type="ARBA" id="ARBA00043773"/>
    </source>
</evidence>
<organism evidence="20 21">
    <name type="scientific">Loxodonta africana</name>
    <name type="common">African elephant</name>
    <dbReference type="NCBI Taxonomy" id="9785"/>
    <lineage>
        <taxon>Eukaryota</taxon>
        <taxon>Metazoa</taxon>
        <taxon>Chordata</taxon>
        <taxon>Craniata</taxon>
        <taxon>Vertebrata</taxon>
        <taxon>Euteleostomi</taxon>
        <taxon>Mammalia</taxon>
        <taxon>Eutheria</taxon>
        <taxon>Afrotheria</taxon>
        <taxon>Proboscidea</taxon>
        <taxon>Elephantidae</taxon>
        <taxon>Loxodonta</taxon>
    </lineage>
</organism>
<dbReference type="GO" id="GO:0097503">
    <property type="term" value="P:sialylation"/>
    <property type="evidence" value="ECO:0007669"/>
    <property type="project" value="TreeGrafter"/>
</dbReference>
<accession>G3T6F9</accession>
<evidence type="ECO:0000256" key="13">
    <source>
        <dbReference type="ARBA" id="ARBA00039106"/>
    </source>
</evidence>
<dbReference type="InterPro" id="IPR001675">
    <property type="entry name" value="Glyco_trans_29"/>
</dbReference>
<evidence type="ECO:0000256" key="10">
    <source>
        <dbReference type="ARBA" id="ARBA00023136"/>
    </source>
</evidence>
<comment type="similarity">
    <text evidence="3">Belongs to the glycosyltransferase 29 family.</text>
</comment>
<keyword evidence="6 19" id="KW-0812">Transmembrane</keyword>
<evidence type="ECO:0000313" key="21">
    <source>
        <dbReference type="Proteomes" id="UP000007646"/>
    </source>
</evidence>
<dbReference type="Gene3D" id="3.90.1480.20">
    <property type="entry name" value="Glycosyl transferase family 29"/>
    <property type="match status" value="1"/>
</dbReference>
<name>G3T6F9_LOXAF</name>
<dbReference type="OMA" id="CPWFKFR"/>
<evidence type="ECO:0000256" key="6">
    <source>
        <dbReference type="ARBA" id="ARBA00022692"/>
    </source>
</evidence>
<evidence type="ECO:0000256" key="12">
    <source>
        <dbReference type="ARBA" id="ARBA00036292"/>
    </source>
</evidence>
<dbReference type="InterPro" id="IPR038578">
    <property type="entry name" value="GT29-like_sf"/>
</dbReference>
<evidence type="ECO:0000256" key="15">
    <source>
        <dbReference type="ARBA" id="ARBA00043673"/>
    </source>
</evidence>
<evidence type="ECO:0000256" key="17">
    <source>
        <dbReference type="ARBA" id="ARBA00047509"/>
    </source>
</evidence>
<comment type="catalytic activity">
    <reaction evidence="16">
        <text>a ganglioside GM1 (d18:1(4E)) + CMP-N-acetyl-beta-neuraminate = a ganglioside GD1a (d18:1(4E)) + CMP + H(+)</text>
        <dbReference type="Rhea" id="RHEA:18021"/>
        <dbReference type="ChEBI" id="CHEBI:15378"/>
        <dbReference type="ChEBI" id="CHEBI:57812"/>
        <dbReference type="ChEBI" id="CHEBI:60377"/>
        <dbReference type="ChEBI" id="CHEBI:77709"/>
        <dbReference type="ChEBI" id="CHEBI:78445"/>
        <dbReference type="EC" id="2.4.3.2"/>
    </reaction>
    <physiologicalReaction direction="left-to-right" evidence="16">
        <dbReference type="Rhea" id="RHEA:18022"/>
    </physiologicalReaction>
</comment>
<keyword evidence="9" id="KW-0333">Golgi apparatus</keyword>
<proteinExistence type="inferred from homology"/>
<dbReference type="GeneTree" id="ENSGT00510000049503"/>
<evidence type="ECO:0000256" key="4">
    <source>
        <dbReference type="ARBA" id="ARBA00022676"/>
    </source>
</evidence>
<keyword evidence="21" id="KW-1185">Reference proteome</keyword>
<evidence type="ECO:0000256" key="8">
    <source>
        <dbReference type="ARBA" id="ARBA00022989"/>
    </source>
</evidence>
<reference evidence="20 21" key="1">
    <citation type="submission" date="2009-06" db="EMBL/GenBank/DDBJ databases">
        <title>The Genome Sequence of Loxodonta africana (African elephant).</title>
        <authorList>
            <person name="Di Palma F."/>
            <person name="Heiman D."/>
            <person name="Young S."/>
            <person name="Johnson J."/>
            <person name="Lander E.S."/>
            <person name="Lindblad-Toh K."/>
        </authorList>
    </citation>
    <scope>NUCLEOTIDE SEQUENCE [LARGE SCALE GENOMIC DNA]</scope>
    <source>
        <strain evidence="20 21">Isolate ISIS603380</strain>
    </source>
</reference>
<evidence type="ECO:0000256" key="5">
    <source>
        <dbReference type="ARBA" id="ARBA00022679"/>
    </source>
</evidence>
<dbReference type="Ensembl" id="ENSLAFT00000010883.2">
    <property type="protein sequence ID" value="ENSLAFP00000009108.2"/>
    <property type="gene ID" value="ENSLAFG00000010883.2"/>
</dbReference>
<reference evidence="20" key="2">
    <citation type="submission" date="2025-08" db="UniProtKB">
        <authorList>
            <consortium name="Ensembl"/>
        </authorList>
    </citation>
    <scope>IDENTIFICATION</scope>
    <source>
        <strain evidence="20">Isolate ISIS603380</strain>
    </source>
</reference>
<feature type="transmembrane region" description="Helical" evidence="19">
    <location>
        <begin position="96"/>
        <end position="115"/>
    </location>
</feature>
<dbReference type="InParanoid" id="G3T6F9"/>
<keyword evidence="5" id="KW-0808">Transferase</keyword>
<evidence type="ECO:0000313" key="20">
    <source>
        <dbReference type="Ensembl" id="ENSLAFP00000009108.2"/>
    </source>
</evidence>
<feature type="region of interest" description="Disordered" evidence="18">
    <location>
        <begin position="42"/>
        <end position="70"/>
    </location>
</feature>
<reference evidence="20" key="3">
    <citation type="submission" date="2025-09" db="UniProtKB">
        <authorList>
            <consortium name="Ensembl"/>
        </authorList>
    </citation>
    <scope>IDENTIFICATION</scope>
    <source>
        <strain evidence="20">Isolate ISIS603380</strain>
    </source>
</reference>
<protein>
    <recommendedName>
        <fullName evidence="13">beta-D-galactosyl-(1-&gt;3)-N-acetyl-beta-D-galactosaminide alpha-2,3-sialyltransferase</fullName>
        <ecNumber evidence="13">2.4.3.2</ecNumber>
    </recommendedName>
    <alternativeName>
        <fullName evidence="14">Monosialoganglioside sialyltransferase</fullName>
    </alternativeName>
</protein>
<dbReference type="Pfam" id="PF00777">
    <property type="entry name" value="Glyco_transf_29"/>
    <property type="match status" value="1"/>
</dbReference>
<evidence type="ECO:0000256" key="19">
    <source>
        <dbReference type="SAM" id="Phobius"/>
    </source>
</evidence>
<evidence type="ECO:0000256" key="7">
    <source>
        <dbReference type="ARBA" id="ARBA00022968"/>
    </source>
</evidence>
<evidence type="ECO:0000256" key="9">
    <source>
        <dbReference type="ARBA" id="ARBA00023034"/>
    </source>
</evidence>
<keyword evidence="4" id="KW-0328">Glycosyltransferase</keyword>
<dbReference type="GO" id="GO:0047288">
    <property type="term" value="F:beta-D-galactosyl-(1-&gt;3)-N-acetyl-beta-D-galactosaminide alpha-2,3- sialyltransferase"/>
    <property type="evidence" value="ECO:0007669"/>
    <property type="project" value="UniProtKB-EC"/>
</dbReference>
<keyword evidence="7" id="KW-0735">Signal-anchor</keyword>
<dbReference type="HOGENOM" id="CLU_072229_0_0_1"/>
<evidence type="ECO:0000256" key="3">
    <source>
        <dbReference type="ARBA" id="ARBA00006003"/>
    </source>
</evidence>
<comment type="catalytic activity">
    <reaction evidence="15">
        <text>a ganglioside GA1 (d18:1(4E)) + CMP-N-acetyl-beta-neuraminate = a ganglioside GM1b (d18:1(4E)) + CMP + H(+)</text>
        <dbReference type="Rhea" id="RHEA:47560"/>
        <dbReference type="ChEBI" id="CHEBI:15378"/>
        <dbReference type="ChEBI" id="CHEBI:27938"/>
        <dbReference type="ChEBI" id="CHEBI:57812"/>
        <dbReference type="ChEBI" id="CHEBI:60377"/>
        <dbReference type="ChEBI" id="CHEBI:78568"/>
    </reaction>
    <physiologicalReaction direction="left-to-right" evidence="15">
        <dbReference type="Rhea" id="RHEA:47561"/>
    </physiologicalReaction>
</comment>
<dbReference type="Proteomes" id="UP000007646">
    <property type="component" value="Unassembled WGS sequence"/>
</dbReference>
<dbReference type="InterPro" id="IPR051757">
    <property type="entry name" value="Beta-gal_alpha2-3_sialyltrans"/>
</dbReference>
<dbReference type="GO" id="GO:0003836">
    <property type="term" value="F:beta-galactoside (CMP) alpha-2,3-sialyltransferase activity"/>
    <property type="evidence" value="ECO:0007669"/>
    <property type="project" value="UniProtKB-EC"/>
</dbReference>
<dbReference type="eggNOG" id="KOG2692">
    <property type="taxonomic scope" value="Eukaryota"/>
</dbReference>
<feature type="region of interest" description="Disordered" evidence="18">
    <location>
        <begin position="1"/>
        <end position="21"/>
    </location>
</feature>
<evidence type="ECO:0000256" key="1">
    <source>
        <dbReference type="ARBA" id="ARBA00004323"/>
    </source>
</evidence>
<keyword evidence="11" id="KW-0325">Glycoprotein</keyword>
<keyword evidence="8 19" id="KW-1133">Transmembrane helix</keyword>
<evidence type="ECO:0000256" key="18">
    <source>
        <dbReference type="SAM" id="MobiDB-lite"/>
    </source>
</evidence>
<evidence type="ECO:0000256" key="14">
    <source>
        <dbReference type="ARBA" id="ARBA00042990"/>
    </source>
</evidence>
<dbReference type="EC" id="2.4.3.2" evidence="13"/>
<evidence type="ECO:0000256" key="11">
    <source>
        <dbReference type="ARBA" id="ARBA00023180"/>
    </source>
</evidence>
<sequence length="315" mass="35307">VSDITGLAQRTPLTDNPSSCREDTGHTICYLSSLAASIPGPLGEQMDREAGGEGLGGGTPYGSTGEKDSEGVCGLSHSSLTFPASHNLWPRPDMRCWWQIFVFWVFWMLILWLVAPRLDLTPEPAPQEDLMYLVIRHCSCPWFKFRKYVCSSGTLNCSSCYHTAGGLNYDRTVETLRGTKESVVPDAVLWWLGLNSESKLRKVWKLLLTVIPRPSGSHFDLYCKTCVVMGSSQILWGTGHSINQYTKVFRMNQAPVQDFETDVSNRTTGCFIYPKNAGDQGDRSWLVLLLLKLSNLAWTLDIQSEEVVVWELRNS</sequence>
<comment type="catalytic activity">
    <reaction evidence="12">
        <text>a beta-D-galactosyl-(1-&gt;3)-N-acetyl-alpha-D-galactosaminyl derivative + CMP-N-acetyl-beta-neuraminate = an N-acetyl-alpha-neuraminyl-(2-&gt;3)-beta-D-galactosyl-(1-&gt;3)-N-acetyl-alpha-D-galactosaminyl derivative + CMP + H(+)</text>
        <dbReference type="Rhea" id="RHEA:21616"/>
        <dbReference type="ChEBI" id="CHEBI:15378"/>
        <dbReference type="ChEBI" id="CHEBI:57812"/>
        <dbReference type="ChEBI" id="CHEBI:60377"/>
        <dbReference type="ChEBI" id="CHEBI:133470"/>
        <dbReference type="ChEBI" id="CHEBI:139596"/>
        <dbReference type="EC" id="2.4.3.4"/>
    </reaction>
    <physiologicalReaction direction="left-to-right" evidence="12">
        <dbReference type="Rhea" id="RHEA:21617"/>
    </physiologicalReaction>
</comment>
<comment type="subcellular location">
    <subcellularLocation>
        <location evidence="1">Golgi apparatus membrane</location>
        <topology evidence="1">Single-pass type II membrane protein</topology>
    </subcellularLocation>
</comment>
<dbReference type="PANTHER" id="PTHR46032">
    <property type="entry name" value="ALPHA-2,3-SIALYLTRANSFERASE ST3GAL I ISOFORM X1"/>
    <property type="match status" value="1"/>
</dbReference>
<dbReference type="PANTHER" id="PTHR46032:SF7">
    <property type="entry name" value="RIKEN CDNA 6430550D23 GENE"/>
    <property type="match status" value="1"/>
</dbReference>
<dbReference type="AlphaFoldDB" id="G3T6F9"/>